<accession>A0ACD3B7G9</accession>
<dbReference type="Proteomes" id="UP000308600">
    <property type="component" value="Unassembled WGS sequence"/>
</dbReference>
<keyword evidence="2" id="KW-1185">Reference proteome</keyword>
<dbReference type="EMBL" id="ML208280">
    <property type="protein sequence ID" value="TFK72937.1"/>
    <property type="molecule type" value="Genomic_DNA"/>
</dbReference>
<gene>
    <name evidence="1" type="ORF">BDN72DRAFT_835587</name>
</gene>
<feature type="non-terminal residue" evidence="1">
    <location>
        <position position="1"/>
    </location>
</feature>
<evidence type="ECO:0000313" key="1">
    <source>
        <dbReference type="EMBL" id="TFK72937.1"/>
    </source>
</evidence>
<protein>
    <submittedName>
        <fullName evidence="1">Uncharacterized protein</fullName>
    </submittedName>
</protein>
<sequence>AFVETVTTPDATARKEDGKRPSQSVFDEMPCLNAVAMRLGPGNLKYSRGRVLMDGLVKPEDVKHIVLLTVEC</sequence>
<name>A0ACD3B7G9_9AGAR</name>
<proteinExistence type="predicted"/>
<evidence type="ECO:0000313" key="2">
    <source>
        <dbReference type="Proteomes" id="UP000308600"/>
    </source>
</evidence>
<reference evidence="1 2" key="1">
    <citation type="journal article" date="2019" name="Nat. Ecol. Evol.">
        <title>Megaphylogeny resolves global patterns of mushroom evolution.</title>
        <authorList>
            <person name="Varga T."/>
            <person name="Krizsan K."/>
            <person name="Foldi C."/>
            <person name="Dima B."/>
            <person name="Sanchez-Garcia M."/>
            <person name="Sanchez-Ramirez S."/>
            <person name="Szollosi G.J."/>
            <person name="Szarkandi J.G."/>
            <person name="Papp V."/>
            <person name="Albert L."/>
            <person name="Andreopoulos W."/>
            <person name="Angelini C."/>
            <person name="Antonin V."/>
            <person name="Barry K.W."/>
            <person name="Bougher N.L."/>
            <person name="Buchanan P."/>
            <person name="Buyck B."/>
            <person name="Bense V."/>
            <person name="Catcheside P."/>
            <person name="Chovatia M."/>
            <person name="Cooper J."/>
            <person name="Damon W."/>
            <person name="Desjardin D."/>
            <person name="Finy P."/>
            <person name="Geml J."/>
            <person name="Haridas S."/>
            <person name="Hughes K."/>
            <person name="Justo A."/>
            <person name="Karasinski D."/>
            <person name="Kautmanova I."/>
            <person name="Kiss B."/>
            <person name="Kocsube S."/>
            <person name="Kotiranta H."/>
            <person name="LaButti K.M."/>
            <person name="Lechner B.E."/>
            <person name="Liimatainen K."/>
            <person name="Lipzen A."/>
            <person name="Lukacs Z."/>
            <person name="Mihaltcheva S."/>
            <person name="Morgado L.N."/>
            <person name="Niskanen T."/>
            <person name="Noordeloos M.E."/>
            <person name="Ohm R.A."/>
            <person name="Ortiz-Santana B."/>
            <person name="Ovrebo C."/>
            <person name="Racz N."/>
            <person name="Riley R."/>
            <person name="Savchenko A."/>
            <person name="Shiryaev A."/>
            <person name="Soop K."/>
            <person name="Spirin V."/>
            <person name="Szebenyi C."/>
            <person name="Tomsovsky M."/>
            <person name="Tulloss R.E."/>
            <person name="Uehling J."/>
            <person name="Grigoriev I.V."/>
            <person name="Vagvolgyi C."/>
            <person name="Papp T."/>
            <person name="Martin F.M."/>
            <person name="Miettinen O."/>
            <person name="Hibbett D.S."/>
            <person name="Nagy L.G."/>
        </authorList>
    </citation>
    <scope>NUCLEOTIDE SEQUENCE [LARGE SCALE GENOMIC DNA]</scope>
    <source>
        <strain evidence="1 2">NL-1719</strain>
    </source>
</reference>
<organism evidence="1 2">
    <name type="scientific">Pluteus cervinus</name>
    <dbReference type="NCBI Taxonomy" id="181527"/>
    <lineage>
        <taxon>Eukaryota</taxon>
        <taxon>Fungi</taxon>
        <taxon>Dikarya</taxon>
        <taxon>Basidiomycota</taxon>
        <taxon>Agaricomycotina</taxon>
        <taxon>Agaricomycetes</taxon>
        <taxon>Agaricomycetidae</taxon>
        <taxon>Agaricales</taxon>
        <taxon>Pluteineae</taxon>
        <taxon>Pluteaceae</taxon>
        <taxon>Pluteus</taxon>
    </lineage>
</organism>